<dbReference type="InterPro" id="IPR052721">
    <property type="entry name" value="ET_Amicyanin"/>
</dbReference>
<evidence type="ECO:0000256" key="2">
    <source>
        <dbReference type="ARBA" id="ARBA00022723"/>
    </source>
</evidence>
<dbReference type="CDD" id="cd04220">
    <property type="entry name" value="Halocyanin"/>
    <property type="match status" value="1"/>
</dbReference>
<dbReference type="InterPro" id="IPR000923">
    <property type="entry name" value="BlueCu_1"/>
</dbReference>
<accession>A0ABS6WPP3</accession>
<dbReference type="PROSITE" id="PS51257">
    <property type="entry name" value="PROKAR_LIPOPROTEIN"/>
    <property type="match status" value="1"/>
</dbReference>
<keyword evidence="1" id="KW-0813">Transport</keyword>
<evidence type="ECO:0000256" key="1">
    <source>
        <dbReference type="ARBA" id="ARBA00022448"/>
    </source>
</evidence>
<dbReference type="RefSeq" id="WP_219201502.1">
    <property type="nucleotide sequence ID" value="NZ_JAHWQX010000002.1"/>
</dbReference>
<comment type="caution">
    <text evidence="6">The sequence shown here is derived from an EMBL/GenBank/DDBJ whole genome shotgun (WGS) entry which is preliminary data.</text>
</comment>
<dbReference type="PANTHER" id="PTHR36507:SF1">
    <property type="entry name" value="BLL1555 PROTEIN"/>
    <property type="match status" value="1"/>
</dbReference>
<dbReference type="PROSITE" id="PS00196">
    <property type="entry name" value="COPPER_BLUE"/>
    <property type="match status" value="1"/>
</dbReference>
<evidence type="ECO:0000256" key="4">
    <source>
        <dbReference type="ARBA" id="ARBA00023008"/>
    </source>
</evidence>
<evidence type="ECO:0000313" key="6">
    <source>
        <dbReference type="EMBL" id="MBW3097608.1"/>
    </source>
</evidence>
<dbReference type="EMBL" id="JAHWQX010000002">
    <property type="protein sequence ID" value="MBW3097608.1"/>
    <property type="molecule type" value="Genomic_DNA"/>
</dbReference>
<keyword evidence="3" id="KW-0249">Electron transport</keyword>
<evidence type="ECO:0000259" key="5">
    <source>
        <dbReference type="Pfam" id="PF00127"/>
    </source>
</evidence>
<keyword evidence="4" id="KW-0186">Copper</keyword>
<name>A0ABS6WPP3_9HYPH</name>
<proteinExistence type="predicted"/>
<reference evidence="6" key="1">
    <citation type="submission" date="2021-07" db="EMBL/GenBank/DDBJ databases">
        <title>Pseudohoeflea marina sp. nov. a polyhydroxyalcanoate-producing bacterium.</title>
        <authorList>
            <person name="Zheng W."/>
            <person name="Yu S."/>
            <person name="Huang Y."/>
        </authorList>
    </citation>
    <scope>NUCLEOTIDE SEQUENCE</scope>
    <source>
        <strain evidence="6">DP4N28-3</strain>
    </source>
</reference>
<keyword evidence="2" id="KW-0479">Metal-binding</keyword>
<dbReference type="Proteomes" id="UP001430804">
    <property type="component" value="Unassembled WGS sequence"/>
</dbReference>
<feature type="domain" description="Blue (type 1) copper" evidence="5">
    <location>
        <begin position="41"/>
        <end position="132"/>
    </location>
</feature>
<dbReference type="PANTHER" id="PTHR36507">
    <property type="entry name" value="BLL1555 PROTEIN"/>
    <property type="match status" value="1"/>
</dbReference>
<evidence type="ECO:0000313" key="7">
    <source>
        <dbReference type="Proteomes" id="UP001430804"/>
    </source>
</evidence>
<organism evidence="6 7">
    <name type="scientific">Pseudohoeflea coraliihabitans</name>
    <dbReference type="NCBI Taxonomy" id="2860393"/>
    <lineage>
        <taxon>Bacteria</taxon>
        <taxon>Pseudomonadati</taxon>
        <taxon>Pseudomonadota</taxon>
        <taxon>Alphaproteobacteria</taxon>
        <taxon>Hyphomicrobiales</taxon>
        <taxon>Rhizobiaceae</taxon>
        <taxon>Pseudohoeflea</taxon>
    </lineage>
</organism>
<dbReference type="InterPro" id="IPR028871">
    <property type="entry name" value="BlueCu_1_BS"/>
</dbReference>
<keyword evidence="7" id="KW-1185">Reference proteome</keyword>
<gene>
    <name evidence="6" type="ORF">KY465_09980</name>
</gene>
<dbReference type="Pfam" id="PF00127">
    <property type="entry name" value="Copper-bind"/>
    <property type="match status" value="1"/>
</dbReference>
<sequence length="176" mass="19178">MMLKRRQALSSGGGVLAALACPRLLAAAPLKTIFMRGSARGERIWFDPVGLAVAPGTRLRFINRDQGNSHTATSYHPDNYDRERRIPVRATPWDSGFLLPGDSFEVTLTAPGVYDYYCIPHEMAGMVGRIVVGMPEDPLWEGARGDSDDLAAQAAAGFPSVETILRHRAISQEAKP</sequence>
<protein>
    <recommendedName>
        <fullName evidence="5">Blue (type 1) copper domain-containing protein</fullName>
    </recommendedName>
</protein>
<evidence type="ECO:0000256" key="3">
    <source>
        <dbReference type="ARBA" id="ARBA00022982"/>
    </source>
</evidence>